<evidence type="ECO:0000256" key="1">
    <source>
        <dbReference type="SAM" id="MobiDB-lite"/>
    </source>
</evidence>
<comment type="caution">
    <text evidence="2">The sequence shown here is derived from an EMBL/GenBank/DDBJ whole genome shotgun (WGS) entry which is preliminary data.</text>
</comment>
<organism evidence="2 3">
    <name type="scientific">Prunus dulcis</name>
    <name type="common">Almond</name>
    <name type="synonym">Amygdalus dulcis</name>
    <dbReference type="NCBI Taxonomy" id="3755"/>
    <lineage>
        <taxon>Eukaryota</taxon>
        <taxon>Viridiplantae</taxon>
        <taxon>Streptophyta</taxon>
        <taxon>Embryophyta</taxon>
        <taxon>Tracheophyta</taxon>
        <taxon>Spermatophyta</taxon>
        <taxon>Magnoliopsida</taxon>
        <taxon>eudicotyledons</taxon>
        <taxon>Gunneridae</taxon>
        <taxon>Pentapetalae</taxon>
        <taxon>rosids</taxon>
        <taxon>fabids</taxon>
        <taxon>Rosales</taxon>
        <taxon>Rosaceae</taxon>
        <taxon>Amygdaloideae</taxon>
        <taxon>Amygdaleae</taxon>
        <taxon>Prunus</taxon>
    </lineage>
</organism>
<reference evidence="2 3" key="1">
    <citation type="journal article" date="2022" name="G3 (Bethesda)">
        <title>Whole-genome sequence and methylome profiling of the almond [Prunus dulcis (Mill.) D.A. Webb] cultivar 'Nonpareil'.</title>
        <authorList>
            <person name="D'Amico-Willman K.M."/>
            <person name="Ouma W.Z."/>
            <person name="Meulia T."/>
            <person name="Sideli G.M."/>
            <person name="Gradziel T.M."/>
            <person name="Fresnedo-Ramirez J."/>
        </authorList>
    </citation>
    <scope>NUCLEOTIDE SEQUENCE [LARGE SCALE GENOMIC DNA]</scope>
    <source>
        <strain evidence="2">Clone GOH B32 T37-40</strain>
    </source>
</reference>
<dbReference type="Proteomes" id="UP001054821">
    <property type="component" value="Chromosome 5"/>
</dbReference>
<evidence type="ECO:0000313" key="3">
    <source>
        <dbReference type="Proteomes" id="UP001054821"/>
    </source>
</evidence>
<feature type="region of interest" description="Disordered" evidence="1">
    <location>
        <begin position="23"/>
        <end position="114"/>
    </location>
</feature>
<accession>A0AAD4VQ46</accession>
<sequence length="114" mass="12155">MVMTLNSMQGLSIRRNIQRRIWKVSHSPEHPTPRVRLGTGEGGETIPQSPSLGGGGGGATASKPRFEPVELAAGVRSFRRGKRPRLDQDVEADRSGPVSGPAVAGAARTEERES</sequence>
<feature type="compositionally biased region" description="Basic and acidic residues" evidence="1">
    <location>
        <begin position="84"/>
        <end position="94"/>
    </location>
</feature>
<evidence type="ECO:0000313" key="2">
    <source>
        <dbReference type="EMBL" id="KAI5327976.1"/>
    </source>
</evidence>
<keyword evidence="3" id="KW-1185">Reference proteome</keyword>
<dbReference type="EMBL" id="JAJFAZ020000005">
    <property type="protein sequence ID" value="KAI5327976.1"/>
    <property type="molecule type" value="Genomic_DNA"/>
</dbReference>
<gene>
    <name evidence="2" type="ORF">L3X38_027372</name>
</gene>
<protein>
    <submittedName>
        <fullName evidence="2">Uncharacterized protein</fullName>
    </submittedName>
</protein>
<name>A0AAD4VQ46_PRUDU</name>
<proteinExistence type="predicted"/>
<feature type="compositionally biased region" description="Low complexity" evidence="1">
    <location>
        <begin position="95"/>
        <end position="107"/>
    </location>
</feature>
<dbReference type="AlphaFoldDB" id="A0AAD4VQ46"/>